<evidence type="ECO:0000256" key="1">
    <source>
        <dbReference type="ARBA" id="ARBA00022529"/>
    </source>
</evidence>
<dbReference type="PANTHER" id="PTHR38107:SF3">
    <property type="entry name" value="LYSOZYME RRRD-RELATED"/>
    <property type="match status" value="1"/>
</dbReference>
<evidence type="ECO:0000313" key="4">
    <source>
        <dbReference type="EMBL" id="KAJ2684595.1"/>
    </source>
</evidence>
<evidence type="ECO:0000256" key="3">
    <source>
        <dbReference type="ARBA" id="ARBA00023200"/>
    </source>
</evidence>
<dbReference type="InterPro" id="IPR023346">
    <property type="entry name" value="Lysozyme-like_dom_sf"/>
</dbReference>
<keyword evidence="2" id="KW-0081">Bacteriolytic enzyme</keyword>
<dbReference type="OrthoDB" id="5358886at2759"/>
<dbReference type="GO" id="GO:0003796">
    <property type="term" value="F:lysozyme activity"/>
    <property type="evidence" value="ECO:0007669"/>
    <property type="project" value="InterPro"/>
</dbReference>
<dbReference type="InterPro" id="IPR051018">
    <property type="entry name" value="Bacteriophage_GH24"/>
</dbReference>
<dbReference type="InterPro" id="IPR033907">
    <property type="entry name" value="Endolysin_autolysin"/>
</dbReference>
<reference evidence="4" key="1">
    <citation type="submission" date="2022-07" db="EMBL/GenBank/DDBJ databases">
        <title>Phylogenomic reconstructions and comparative analyses of Kickxellomycotina fungi.</title>
        <authorList>
            <person name="Reynolds N.K."/>
            <person name="Stajich J.E."/>
            <person name="Barry K."/>
            <person name="Grigoriev I.V."/>
            <person name="Crous P."/>
            <person name="Smith M.E."/>
        </authorList>
    </citation>
    <scope>NUCLEOTIDE SEQUENCE</scope>
    <source>
        <strain evidence="4">CBS 109367</strain>
    </source>
</reference>
<evidence type="ECO:0000313" key="5">
    <source>
        <dbReference type="Proteomes" id="UP001151516"/>
    </source>
</evidence>
<dbReference type="CDD" id="cd00737">
    <property type="entry name" value="lyz_endolysin_autolysin"/>
    <property type="match status" value="1"/>
</dbReference>
<dbReference type="Pfam" id="PF00959">
    <property type="entry name" value="Phage_lysozyme"/>
    <property type="match status" value="1"/>
</dbReference>
<dbReference type="GO" id="GO:0016998">
    <property type="term" value="P:cell wall macromolecule catabolic process"/>
    <property type="evidence" value="ECO:0007669"/>
    <property type="project" value="InterPro"/>
</dbReference>
<keyword evidence="5" id="KW-1185">Reference proteome</keyword>
<keyword evidence="3" id="KW-1035">Host cytoplasm</keyword>
<dbReference type="GO" id="GO:0031640">
    <property type="term" value="P:killing of cells of another organism"/>
    <property type="evidence" value="ECO:0007669"/>
    <property type="project" value="UniProtKB-KW"/>
</dbReference>
<dbReference type="GO" id="GO:0009253">
    <property type="term" value="P:peptidoglycan catabolic process"/>
    <property type="evidence" value="ECO:0007669"/>
    <property type="project" value="InterPro"/>
</dbReference>
<organism evidence="4 5">
    <name type="scientific">Coemansia spiralis</name>
    <dbReference type="NCBI Taxonomy" id="417178"/>
    <lineage>
        <taxon>Eukaryota</taxon>
        <taxon>Fungi</taxon>
        <taxon>Fungi incertae sedis</taxon>
        <taxon>Zoopagomycota</taxon>
        <taxon>Kickxellomycotina</taxon>
        <taxon>Kickxellomycetes</taxon>
        <taxon>Kickxellales</taxon>
        <taxon>Kickxellaceae</taxon>
        <taxon>Coemansia</taxon>
    </lineage>
</organism>
<dbReference type="PANTHER" id="PTHR38107">
    <property type="match status" value="1"/>
</dbReference>
<dbReference type="InterPro" id="IPR002196">
    <property type="entry name" value="Glyco_hydro_24"/>
</dbReference>
<dbReference type="SUPFAM" id="SSF53955">
    <property type="entry name" value="Lysozyme-like"/>
    <property type="match status" value="1"/>
</dbReference>
<protein>
    <recommendedName>
        <fullName evidence="6">Lysozyme</fullName>
    </recommendedName>
</protein>
<dbReference type="AlphaFoldDB" id="A0A9W8L1B2"/>
<dbReference type="GO" id="GO:0042742">
    <property type="term" value="P:defense response to bacterium"/>
    <property type="evidence" value="ECO:0007669"/>
    <property type="project" value="UniProtKB-KW"/>
</dbReference>
<gene>
    <name evidence="4" type="ORF">IWW39_004814</name>
</gene>
<dbReference type="InterPro" id="IPR023347">
    <property type="entry name" value="Lysozyme_dom_sf"/>
</dbReference>
<evidence type="ECO:0000256" key="2">
    <source>
        <dbReference type="ARBA" id="ARBA00022638"/>
    </source>
</evidence>
<dbReference type="Gene3D" id="1.10.530.40">
    <property type="match status" value="1"/>
</dbReference>
<comment type="caution">
    <text evidence="4">The sequence shown here is derived from an EMBL/GenBank/DDBJ whole genome shotgun (WGS) entry which is preliminary data.</text>
</comment>
<name>A0A9W8L1B2_9FUNG</name>
<feature type="non-terminal residue" evidence="4">
    <location>
        <position position="129"/>
    </location>
</feature>
<evidence type="ECO:0008006" key="6">
    <source>
        <dbReference type="Google" id="ProtNLM"/>
    </source>
</evidence>
<accession>A0A9W8L1B2</accession>
<sequence>MSTHANGSAKEKDGGKCCRAVNQEGLELIARWEGFVASPEPDPIGLPTVGYGHLCQQENCAEVKYEFPLTKTIALQLLNDDIPKYAICLAKHLNEGVRLNDNQWAALVSWVYNVGCDNAKTSTLVKRLN</sequence>
<dbReference type="Proteomes" id="UP001151516">
    <property type="component" value="Unassembled WGS sequence"/>
</dbReference>
<keyword evidence="1" id="KW-0929">Antimicrobial</keyword>
<proteinExistence type="predicted"/>
<dbReference type="EMBL" id="JANBTX010000200">
    <property type="protein sequence ID" value="KAJ2684595.1"/>
    <property type="molecule type" value="Genomic_DNA"/>
</dbReference>